<dbReference type="PANTHER" id="PTHR12726">
    <property type="entry name" value="CERAMIDE GLUCOSYLTRANSFERASE"/>
    <property type="match status" value="1"/>
</dbReference>
<dbReference type="Gene3D" id="3.90.550.10">
    <property type="entry name" value="Spore Coat Polysaccharide Biosynthesis Protein SpsA, Chain A"/>
    <property type="match status" value="1"/>
</dbReference>
<evidence type="ECO:0000256" key="8">
    <source>
        <dbReference type="ARBA" id="ARBA00022679"/>
    </source>
</evidence>
<name>A0A5M9K0F3_MONFR</name>
<dbReference type="EC" id="2.4.1.80" evidence="5"/>
<evidence type="ECO:0000256" key="7">
    <source>
        <dbReference type="ARBA" id="ARBA00022676"/>
    </source>
</evidence>
<evidence type="ECO:0000256" key="1">
    <source>
        <dbReference type="ARBA" id="ARBA00004141"/>
    </source>
</evidence>
<evidence type="ECO:0000256" key="11">
    <source>
        <dbReference type="ARBA" id="ARBA00023136"/>
    </source>
</evidence>
<dbReference type="PANTHER" id="PTHR12726:SF0">
    <property type="entry name" value="CERAMIDE GLUCOSYLTRANSFERASE"/>
    <property type="match status" value="1"/>
</dbReference>
<evidence type="ECO:0000256" key="4">
    <source>
        <dbReference type="ARBA" id="ARBA00006739"/>
    </source>
</evidence>
<organism evidence="17 18">
    <name type="scientific">Monilinia fructicola</name>
    <name type="common">Brown rot fungus</name>
    <name type="synonym">Ciboria fructicola</name>
    <dbReference type="NCBI Taxonomy" id="38448"/>
    <lineage>
        <taxon>Eukaryota</taxon>
        <taxon>Fungi</taxon>
        <taxon>Dikarya</taxon>
        <taxon>Ascomycota</taxon>
        <taxon>Pezizomycotina</taxon>
        <taxon>Leotiomycetes</taxon>
        <taxon>Helotiales</taxon>
        <taxon>Sclerotiniaceae</taxon>
        <taxon>Monilinia</taxon>
    </lineage>
</organism>
<keyword evidence="8" id="KW-0808">Transferase</keyword>
<reference evidence="17 18" key="1">
    <citation type="submission" date="2019-06" db="EMBL/GenBank/DDBJ databases">
        <title>Genome Sequence of the Brown Rot Fungal Pathogen Monilinia fructicola.</title>
        <authorList>
            <person name="De Miccolis Angelini R.M."/>
            <person name="Landi L."/>
            <person name="Abate D."/>
            <person name="Pollastro S."/>
            <person name="Romanazzi G."/>
            <person name="Faretra F."/>
        </authorList>
    </citation>
    <scope>NUCLEOTIDE SEQUENCE [LARGE SCALE GENOMIC DNA]</scope>
    <source>
        <strain evidence="17 18">Mfrc123</strain>
    </source>
</reference>
<evidence type="ECO:0000256" key="9">
    <source>
        <dbReference type="ARBA" id="ARBA00022692"/>
    </source>
</evidence>
<comment type="subcellular location">
    <subcellularLocation>
        <location evidence="1">Membrane</location>
        <topology evidence="1">Multi-pass membrane protein</topology>
    </subcellularLocation>
</comment>
<evidence type="ECO:0000256" key="12">
    <source>
        <dbReference type="ARBA" id="ARBA00031017"/>
    </source>
</evidence>
<evidence type="ECO:0000256" key="13">
    <source>
        <dbReference type="ARBA" id="ARBA00031543"/>
    </source>
</evidence>
<keyword evidence="11 16" id="KW-0472">Membrane</keyword>
<evidence type="ECO:0000256" key="3">
    <source>
        <dbReference type="ARBA" id="ARBA00004991"/>
    </source>
</evidence>
<evidence type="ECO:0000256" key="2">
    <source>
        <dbReference type="ARBA" id="ARBA00004760"/>
    </source>
</evidence>
<accession>A0A5M9K0F3</accession>
<dbReference type="SUPFAM" id="SSF53448">
    <property type="entry name" value="Nucleotide-diphospho-sugar transferases"/>
    <property type="match status" value="1"/>
</dbReference>
<dbReference type="GO" id="GO:0016020">
    <property type="term" value="C:membrane"/>
    <property type="evidence" value="ECO:0007669"/>
    <property type="project" value="UniProtKB-SubCell"/>
</dbReference>
<sequence length="672" mass="75226">MLGFGFGLNYSPGNFPQLNKEASIYIIALASWTWYFFIVLVQAIGSTQLFRHYSSVPKSAISTNLHSDDVPHVTILRPVKGLEPQLYECLAATFRQSYPADKLTIYFCIGSSRDPAYPVLQRLLADFPRFDVRILIEEEDPNLSGHGGEVSNLGPNPKIRNMSRGYREAKGDIVWILDCNVWVGAGTAGRMVDKLCGFKADGTRATPYKFVHLLPLVVDSIGATTEEDTEGLLTAGHYVSFTNPLASNTSTAPEHESNLDASARIGGGRLEESFMASSHAKFYTAINTVSIAPCIVGKSNMFRRSHLNYLTSTSSDYAPGIDFFSENICEDHLIGDLLWRKQIPEEEAGEKWNKHGLVLGDLAIQPMAGMSVREYIARRVRWLRVRKWTVTLATFVEPGVEPLLCSAYGSFAITTLPWFHEHLGIPQTWLAFAIVWLSNVAAWMTLDWAVYTNLHSGASIELDTNTPSFARPPRSRSRRPFIEWASAWLGREVLALPVWAWACLGCAVKLLAGVTSLIKLELLGMRSIKSARGGEKRSSSGLQRNYQVFYRGRKDINDMWDYEYDFEVPKREIPRFVPPMKIEYIESEKIDLVIAQPGVERDEYTWVVGLCEDMRVSRVEEEGGAGNVKDLDINGKEVKGKAKELRKDSGKQAGMISDVHHEREGKRSGKKP</sequence>
<keyword evidence="9 16" id="KW-0812">Transmembrane</keyword>
<comment type="pathway">
    <text evidence="2">Lipid metabolism; sphingolipid metabolism.</text>
</comment>
<dbReference type="Pfam" id="PF13506">
    <property type="entry name" value="Glyco_transf_21"/>
    <property type="match status" value="1"/>
</dbReference>
<comment type="similarity">
    <text evidence="4">Belongs to the glycosyltransferase 2 family.</text>
</comment>
<proteinExistence type="inferred from homology"/>
<evidence type="ECO:0000256" key="6">
    <source>
        <dbReference type="ARBA" id="ARBA00019988"/>
    </source>
</evidence>
<dbReference type="UniPathway" id="UPA00222"/>
<comment type="caution">
    <text evidence="17">The sequence shown here is derived from an EMBL/GenBank/DDBJ whole genome shotgun (WGS) entry which is preliminary data.</text>
</comment>
<feature type="region of interest" description="Disordered" evidence="15">
    <location>
        <begin position="639"/>
        <end position="672"/>
    </location>
</feature>
<evidence type="ECO:0000313" key="18">
    <source>
        <dbReference type="Proteomes" id="UP000322873"/>
    </source>
</evidence>
<keyword evidence="10 16" id="KW-1133">Transmembrane helix</keyword>
<dbReference type="EMBL" id="VICG01000003">
    <property type="protein sequence ID" value="KAA8573442.1"/>
    <property type="molecule type" value="Genomic_DNA"/>
</dbReference>
<dbReference type="InterPro" id="IPR025993">
    <property type="entry name" value="Ceramide_glucosylTrfase"/>
</dbReference>
<evidence type="ECO:0000313" key="17">
    <source>
        <dbReference type="EMBL" id="KAA8573442.1"/>
    </source>
</evidence>
<dbReference type="InterPro" id="IPR029044">
    <property type="entry name" value="Nucleotide-diphossugar_trans"/>
</dbReference>
<feature type="compositionally biased region" description="Basic and acidic residues" evidence="15">
    <location>
        <begin position="658"/>
        <end position="672"/>
    </location>
</feature>
<gene>
    <name evidence="17" type="ORF">EYC84_005027</name>
</gene>
<feature type="compositionally biased region" description="Basic and acidic residues" evidence="15">
    <location>
        <begin position="639"/>
        <end position="650"/>
    </location>
</feature>
<evidence type="ECO:0000256" key="5">
    <source>
        <dbReference type="ARBA" id="ARBA00012699"/>
    </source>
</evidence>
<protein>
    <recommendedName>
        <fullName evidence="6">Ceramide glucosyltransferase</fullName>
        <ecNumber evidence="5">2.4.1.80</ecNumber>
    </recommendedName>
    <alternativeName>
        <fullName evidence="13">Glucosylceramide synthase</fullName>
    </alternativeName>
    <alternativeName>
        <fullName evidence="14">UDP-glucose ceramide glucosyltransferase</fullName>
    </alternativeName>
    <alternativeName>
        <fullName evidence="12">UDP-glucose:N-acylsphingosine D-glucosyltransferase</fullName>
    </alternativeName>
</protein>
<dbReference type="VEuPathDB" id="FungiDB:MFRU_038g00280"/>
<dbReference type="VEuPathDB" id="FungiDB:MFRU_038g00270"/>
<dbReference type="AlphaFoldDB" id="A0A5M9K0F3"/>
<keyword evidence="7" id="KW-0328">Glycosyltransferase</keyword>
<keyword evidence="18" id="KW-1185">Reference proteome</keyword>
<dbReference type="Proteomes" id="UP000322873">
    <property type="component" value="Unassembled WGS sequence"/>
</dbReference>
<dbReference type="GO" id="GO:0006679">
    <property type="term" value="P:glucosylceramide biosynthetic process"/>
    <property type="evidence" value="ECO:0007669"/>
    <property type="project" value="TreeGrafter"/>
</dbReference>
<feature type="transmembrane region" description="Helical" evidence="16">
    <location>
        <begin position="22"/>
        <end position="44"/>
    </location>
</feature>
<evidence type="ECO:0000256" key="15">
    <source>
        <dbReference type="SAM" id="MobiDB-lite"/>
    </source>
</evidence>
<evidence type="ECO:0000256" key="14">
    <source>
        <dbReference type="ARBA" id="ARBA00032575"/>
    </source>
</evidence>
<evidence type="ECO:0000256" key="10">
    <source>
        <dbReference type="ARBA" id="ARBA00022989"/>
    </source>
</evidence>
<dbReference type="GO" id="GO:0008120">
    <property type="term" value="F:ceramide glucosyltransferase activity"/>
    <property type="evidence" value="ECO:0007669"/>
    <property type="project" value="UniProtKB-EC"/>
</dbReference>
<comment type="pathway">
    <text evidence="3">Sphingolipid metabolism.</text>
</comment>
<evidence type="ECO:0000256" key="16">
    <source>
        <dbReference type="SAM" id="Phobius"/>
    </source>
</evidence>